<organism evidence="1 2">
    <name type="scientific">Symbiodinium microadriaticum</name>
    <name type="common">Dinoflagellate</name>
    <name type="synonym">Zooxanthella microadriatica</name>
    <dbReference type="NCBI Taxonomy" id="2951"/>
    <lineage>
        <taxon>Eukaryota</taxon>
        <taxon>Sar</taxon>
        <taxon>Alveolata</taxon>
        <taxon>Dinophyceae</taxon>
        <taxon>Suessiales</taxon>
        <taxon>Symbiodiniaceae</taxon>
        <taxon>Symbiodinium</taxon>
    </lineage>
</organism>
<reference evidence="1 2" key="1">
    <citation type="submission" date="2016-02" db="EMBL/GenBank/DDBJ databases">
        <title>Genome analysis of coral dinoflagellate symbionts highlights evolutionary adaptations to a symbiotic lifestyle.</title>
        <authorList>
            <person name="Aranda M."/>
            <person name="Li Y."/>
            <person name="Liew Y.J."/>
            <person name="Baumgarten S."/>
            <person name="Simakov O."/>
            <person name="Wilson M."/>
            <person name="Piel J."/>
            <person name="Ashoor H."/>
            <person name="Bougouffa S."/>
            <person name="Bajic V.B."/>
            <person name="Ryu T."/>
            <person name="Ravasi T."/>
            <person name="Bayer T."/>
            <person name="Micklem G."/>
            <person name="Kim H."/>
            <person name="Bhak J."/>
            <person name="Lajeunesse T.C."/>
            <person name="Voolstra C.R."/>
        </authorList>
    </citation>
    <scope>NUCLEOTIDE SEQUENCE [LARGE SCALE GENOMIC DNA]</scope>
    <source>
        <strain evidence="1 2">CCMP2467</strain>
    </source>
</reference>
<evidence type="ECO:0000313" key="2">
    <source>
        <dbReference type="Proteomes" id="UP000186817"/>
    </source>
</evidence>
<proteinExistence type="predicted"/>
<dbReference type="EMBL" id="LSRX01001513">
    <property type="protein sequence ID" value="OLP79202.1"/>
    <property type="molecule type" value="Genomic_DNA"/>
</dbReference>
<name>A0A1Q9C8D2_SYMMI</name>
<accession>A0A1Q9C8D2</accession>
<dbReference type="OrthoDB" id="406054at2759"/>
<keyword evidence="2" id="KW-1185">Reference proteome</keyword>
<gene>
    <name evidence="1" type="ORF">AK812_SmicGene40548</name>
</gene>
<dbReference type="AlphaFoldDB" id="A0A1Q9C8D2"/>
<protein>
    <submittedName>
        <fullName evidence="1">Uncharacterized protein</fullName>
    </submittedName>
</protein>
<evidence type="ECO:0000313" key="1">
    <source>
        <dbReference type="EMBL" id="OLP79202.1"/>
    </source>
</evidence>
<sequence>MRPKIGAPSMSFDTQDFVMRYSGEIPSSWTCYIRSDGTVTIHGYGKWDNCRFLRKLMAQSDASLSCASVTWAMPPSLRYGSGTMDGLQYMCSAPAGSQLWLLQLPAGPAGLDAL</sequence>
<dbReference type="Proteomes" id="UP000186817">
    <property type="component" value="Unassembled WGS sequence"/>
</dbReference>
<comment type="caution">
    <text evidence="1">The sequence shown here is derived from an EMBL/GenBank/DDBJ whole genome shotgun (WGS) entry which is preliminary data.</text>
</comment>